<dbReference type="EMBL" id="QNRE01000025">
    <property type="protein sequence ID" value="RBO82079.1"/>
    <property type="molecule type" value="Genomic_DNA"/>
</dbReference>
<evidence type="ECO:0000313" key="1">
    <source>
        <dbReference type="EMBL" id="RBO82079.1"/>
    </source>
</evidence>
<proteinExistence type="predicted"/>
<dbReference type="Proteomes" id="UP000252586">
    <property type="component" value="Unassembled WGS sequence"/>
</dbReference>
<reference evidence="1 2" key="1">
    <citation type="submission" date="2018-06" db="EMBL/GenBank/DDBJ databases">
        <title>Genomic Encyclopedia of Type Strains, Phase IV (KMG-IV): sequencing the most valuable type-strain genomes for metagenomic binning, comparative biology and taxonomic classification.</title>
        <authorList>
            <person name="Goeker M."/>
        </authorList>
    </citation>
    <scope>NUCLEOTIDE SEQUENCE [LARGE SCALE GENOMIC DNA]</scope>
    <source>
        <strain evidence="1 2">DSM 44599</strain>
    </source>
</reference>
<protein>
    <submittedName>
        <fullName evidence="1">Uncharacterized protein</fullName>
    </submittedName>
</protein>
<dbReference type="RefSeq" id="WP_067507984.1">
    <property type="nucleotide sequence ID" value="NZ_QNRE01000025.1"/>
</dbReference>
<sequence>MRICDHCADEIPASKHRSAKYCSLRCQKDAAKLRQQPAAPVVKLPMAAEPGDPLTDRVRAELEAAGRLDTVLGQQAAALAAAMAAAGGQAMAALSRELRSVMDEALRGAKAEVDPIDELKLRRDRKSG</sequence>
<keyword evidence="2" id="KW-1185">Reference proteome</keyword>
<gene>
    <name evidence="1" type="ORF">DFR74_12534</name>
</gene>
<dbReference type="STRING" id="1210090.GCA_001613185_02446"/>
<accession>A0A366CXZ0</accession>
<name>A0A366CXZ0_9NOCA</name>
<comment type="caution">
    <text evidence="1">The sequence shown here is derived from an EMBL/GenBank/DDBJ whole genome shotgun (WGS) entry which is preliminary data.</text>
</comment>
<dbReference type="AlphaFoldDB" id="A0A366CXZ0"/>
<evidence type="ECO:0000313" key="2">
    <source>
        <dbReference type="Proteomes" id="UP000252586"/>
    </source>
</evidence>
<organism evidence="1 2">
    <name type="scientific">Nocardia puris</name>
    <dbReference type="NCBI Taxonomy" id="208602"/>
    <lineage>
        <taxon>Bacteria</taxon>
        <taxon>Bacillati</taxon>
        <taxon>Actinomycetota</taxon>
        <taxon>Actinomycetes</taxon>
        <taxon>Mycobacteriales</taxon>
        <taxon>Nocardiaceae</taxon>
        <taxon>Nocardia</taxon>
    </lineage>
</organism>